<dbReference type="AlphaFoldDB" id="A0A673N230"/>
<accession>A0A673N230</accession>
<evidence type="ECO:0000313" key="3">
    <source>
        <dbReference type="Ensembl" id="ENSSRHP00000094646.1"/>
    </source>
</evidence>
<evidence type="ECO:0000259" key="2">
    <source>
        <dbReference type="PROSITE" id="PS51253"/>
    </source>
</evidence>
<evidence type="ECO:0000313" key="4">
    <source>
        <dbReference type="Proteomes" id="UP000472270"/>
    </source>
</evidence>
<dbReference type="Pfam" id="PF03221">
    <property type="entry name" value="HTH_Tnp_Tc5"/>
    <property type="match status" value="1"/>
</dbReference>
<dbReference type="Ensembl" id="ENSSRHT00000097210.1">
    <property type="protein sequence ID" value="ENSSRHP00000094646.1"/>
    <property type="gene ID" value="ENSSRHG00000046562.1"/>
</dbReference>
<dbReference type="InterPro" id="IPR006600">
    <property type="entry name" value="HTH_CenpB_DNA-bd_dom"/>
</dbReference>
<name>A0A673N230_9TELE</name>
<protein>
    <recommendedName>
        <fullName evidence="2">HTH CENPB-type domain-containing protein</fullName>
    </recommendedName>
</protein>
<reference evidence="3" key="1">
    <citation type="submission" date="2025-08" db="UniProtKB">
        <authorList>
            <consortium name="Ensembl"/>
        </authorList>
    </citation>
    <scope>IDENTIFICATION</scope>
</reference>
<sequence length="200" mass="23305">MPRVRVRKTDRGLIQPDIYERAFLDISVRNISLRAAAKSHGICHVTLLRYCRRRAEASREKTRPPGYRSHSKVFSVDQERKLQAYIKRAADIYFGLSPKEVRKFAYELAGRYGCKYPDVWDATKMAGKDWLTSFLERNNTLSIRRPQATSMSRSTSFNKTNVTAFYNNLQTVLARYLFEAKDIWNVDETGKFYNSLKLKS</sequence>
<reference evidence="3" key="2">
    <citation type="submission" date="2025-09" db="UniProtKB">
        <authorList>
            <consortium name="Ensembl"/>
        </authorList>
    </citation>
    <scope>IDENTIFICATION</scope>
</reference>
<dbReference type="GO" id="GO:0003677">
    <property type="term" value="F:DNA binding"/>
    <property type="evidence" value="ECO:0007669"/>
    <property type="project" value="UniProtKB-KW"/>
</dbReference>
<dbReference type="PROSITE" id="PS51253">
    <property type="entry name" value="HTH_CENPB"/>
    <property type="match status" value="1"/>
</dbReference>
<keyword evidence="4" id="KW-1185">Reference proteome</keyword>
<evidence type="ECO:0000256" key="1">
    <source>
        <dbReference type="ARBA" id="ARBA00023125"/>
    </source>
</evidence>
<keyword evidence="1" id="KW-0238">DNA-binding</keyword>
<dbReference type="Proteomes" id="UP000472270">
    <property type="component" value="Unassembled WGS sequence"/>
</dbReference>
<organism evidence="3 4">
    <name type="scientific">Sinocyclocheilus rhinocerous</name>
    <dbReference type="NCBI Taxonomy" id="307959"/>
    <lineage>
        <taxon>Eukaryota</taxon>
        <taxon>Metazoa</taxon>
        <taxon>Chordata</taxon>
        <taxon>Craniata</taxon>
        <taxon>Vertebrata</taxon>
        <taxon>Euteleostomi</taxon>
        <taxon>Actinopterygii</taxon>
        <taxon>Neopterygii</taxon>
        <taxon>Teleostei</taxon>
        <taxon>Ostariophysi</taxon>
        <taxon>Cypriniformes</taxon>
        <taxon>Cyprinidae</taxon>
        <taxon>Cyprininae</taxon>
        <taxon>Sinocyclocheilus</taxon>
    </lineage>
</organism>
<proteinExistence type="predicted"/>
<feature type="domain" description="HTH CENPB-type" evidence="2">
    <location>
        <begin position="66"/>
        <end position="144"/>
    </location>
</feature>